<evidence type="ECO:0000313" key="2">
    <source>
        <dbReference type="Proteomes" id="UP001174934"/>
    </source>
</evidence>
<organism evidence="1 2">
    <name type="scientific">Bombardia bombarda</name>
    <dbReference type="NCBI Taxonomy" id="252184"/>
    <lineage>
        <taxon>Eukaryota</taxon>
        <taxon>Fungi</taxon>
        <taxon>Dikarya</taxon>
        <taxon>Ascomycota</taxon>
        <taxon>Pezizomycotina</taxon>
        <taxon>Sordariomycetes</taxon>
        <taxon>Sordariomycetidae</taxon>
        <taxon>Sordariales</taxon>
        <taxon>Lasiosphaeriaceae</taxon>
        <taxon>Bombardia</taxon>
    </lineage>
</organism>
<name>A0AA40C1G5_9PEZI</name>
<dbReference type="EMBL" id="JAULSR010000004">
    <property type="protein sequence ID" value="KAK0621472.1"/>
    <property type="molecule type" value="Genomic_DNA"/>
</dbReference>
<sequence length="136" mass="14449">MHLASLSLMRPVVQLIDASFVCKPTSKSSLALALATFAMLLSASFASLASLASLSRCPHRVNPHLLDPSACVSATCHIWPKAELAQAYSAPASFIGCAFACLVAHRCRPVCLFPCLESQRRVLAGPGKPLPAYQAR</sequence>
<dbReference type="AlphaFoldDB" id="A0AA40C1G5"/>
<proteinExistence type="predicted"/>
<gene>
    <name evidence="1" type="ORF">B0T17DRAFT_291712</name>
</gene>
<evidence type="ECO:0000313" key="1">
    <source>
        <dbReference type="EMBL" id="KAK0621472.1"/>
    </source>
</evidence>
<accession>A0AA40C1G5</accession>
<keyword evidence="2" id="KW-1185">Reference proteome</keyword>
<protein>
    <submittedName>
        <fullName evidence="1">Uncharacterized protein</fullName>
    </submittedName>
</protein>
<dbReference type="Proteomes" id="UP001174934">
    <property type="component" value="Unassembled WGS sequence"/>
</dbReference>
<comment type="caution">
    <text evidence="1">The sequence shown here is derived from an EMBL/GenBank/DDBJ whole genome shotgun (WGS) entry which is preliminary data.</text>
</comment>
<reference evidence="1" key="1">
    <citation type="submission" date="2023-06" db="EMBL/GenBank/DDBJ databases">
        <title>Genome-scale phylogeny and comparative genomics of the fungal order Sordariales.</title>
        <authorList>
            <consortium name="Lawrence Berkeley National Laboratory"/>
            <person name="Hensen N."/>
            <person name="Bonometti L."/>
            <person name="Westerberg I."/>
            <person name="Brannstrom I.O."/>
            <person name="Guillou S."/>
            <person name="Cros-Aarteil S."/>
            <person name="Calhoun S."/>
            <person name="Haridas S."/>
            <person name="Kuo A."/>
            <person name="Mondo S."/>
            <person name="Pangilinan J."/>
            <person name="Riley R."/>
            <person name="LaButti K."/>
            <person name="Andreopoulos B."/>
            <person name="Lipzen A."/>
            <person name="Chen C."/>
            <person name="Yanf M."/>
            <person name="Daum C."/>
            <person name="Ng V."/>
            <person name="Clum A."/>
            <person name="Steindorff A."/>
            <person name="Ohm R."/>
            <person name="Martin F."/>
            <person name="Silar P."/>
            <person name="Natvig D."/>
            <person name="Lalanne C."/>
            <person name="Gautier V."/>
            <person name="Ament-velasquez S.L."/>
            <person name="Kruys A."/>
            <person name="Hutchinson M.I."/>
            <person name="Powell A.J."/>
            <person name="Barry K."/>
            <person name="Miller A.N."/>
            <person name="Grigoriev I.V."/>
            <person name="Debuchy R."/>
            <person name="Gladieux P."/>
            <person name="Thoren M.H."/>
            <person name="Johannesson H."/>
        </authorList>
    </citation>
    <scope>NUCLEOTIDE SEQUENCE</scope>
    <source>
        <strain evidence="1">SMH3391-2</strain>
    </source>
</reference>